<feature type="domain" description="Major facilitator superfamily (MFS) profile" evidence="8">
    <location>
        <begin position="44"/>
        <end position="483"/>
    </location>
</feature>
<keyword evidence="2" id="KW-0813">Transport</keyword>
<feature type="transmembrane region" description="Helical" evidence="7">
    <location>
        <begin position="457"/>
        <end position="478"/>
    </location>
</feature>
<feature type="transmembrane region" description="Helical" evidence="7">
    <location>
        <begin position="110"/>
        <end position="129"/>
    </location>
</feature>
<dbReference type="Pfam" id="PF07690">
    <property type="entry name" value="MFS_1"/>
    <property type="match status" value="1"/>
</dbReference>
<feature type="transmembrane region" description="Helical" evidence="7">
    <location>
        <begin position="367"/>
        <end position="387"/>
    </location>
</feature>
<evidence type="ECO:0000256" key="7">
    <source>
        <dbReference type="SAM" id="Phobius"/>
    </source>
</evidence>
<evidence type="ECO:0000256" key="5">
    <source>
        <dbReference type="ARBA" id="ARBA00023136"/>
    </source>
</evidence>
<dbReference type="EMBL" id="JAWNFV010000007">
    <property type="protein sequence ID" value="MDY5140493.1"/>
    <property type="molecule type" value="Genomic_DNA"/>
</dbReference>
<feature type="transmembrane region" description="Helical" evidence="7">
    <location>
        <begin position="298"/>
        <end position="323"/>
    </location>
</feature>
<feature type="transmembrane region" description="Helical" evidence="7">
    <location>
        <begin position="393"/>
        <end position="419"/>
    </location>
</feature>
<feature type="transmembrane region" description="Helical" evidence="7">
    <location>
        <begin position="193"/>
        <end position="217"/>
    </location>
</feature>
<dbReference type="InterPro" id="IPR011701">
    <property type="entry name" value="MFS"/>
</dbReference>
<reference evidence="9" key="1">
    <citation type="submission" date="2023-10" db="EMBL/GenBank/DDBJ databases">
        <title>Whole Genome based description of the genera Actinobaculum and Actinotignum reveals a complex phylogenetic relationship within the species included in the genus Actinotignum.</title>
        <authorList>
            <person name="Jensen C.S."/>
            <person name="Dargis R."/>
            <person name="Kemp M."/>
            <person name="Christensen J.J."/>
        </authorList>
    </citation>
    <scope>NUCLEOTIDE SEQUENCE</scope>
    <source>
        <strain evidence="9">SLA_B245</strain>
    </source>
</reference>
<feature type="transmembrane region" description="Helical" evidence="7">
    <location>
        <begin position="338"/>
        <end position="360"/>
    </location>
</feature>
<keyword evidence="5 7" id="KW-0472">Membrane</keyword>
<dbReference type="GO" id="GO:0022857">
    <property type="term" value="F:transmembrane transporter activity"/>
    <property type="evidence" value="ECO:0007669"/>
    <property type="project" value="InterPro"/>
</dbReference>
<keyword evidence="3 7" id="KW-0812">Transmembrane</keyword>
<dbReference type="InterPro" id="IPR036259">
    <property type="entry name" value="MFS_trans_sf"/>
</dbReference>
<dbReference type="SUPFAM" id="SSF103473">
    <property type="entry name" value="MFS general substrate transporter"/>
    <property type="match status" value="1"/>
</dbReference>
<dbReference type="PANTHER" id="PTHR42718">
    <property type="entry name" value="MAJOR FACILITATOR SUPERFAMILY MULTIDRUG TRANSPORTER MFSC"/>
    <property type="match status" value="1"/>
</dbReference>
<dbReference type="Gene3D" id="1.20.1250.20">
    <property type="entry name" value="MFS general substrate transporter like domains"/>
    <property type="match status" value="1"/>
</dbReference>
<evidence type="ECO:0000313" key="9">
    <source>
        <dbReference type="EMBL" id="MDY5140493.1"/>
    </source>
</evidence>
<dbReference type="RefSeq" id="WP_320753039.1">
    <property type="nucleotide sequence ID" value="NZ_JAWNFV010000007.1"/>
</dbReference>
<dbReference type="GO" id="GO:0005886">
    <property type="term" value="C:plasma membrane"/>
    <property type="evidence" value="ECO:0007669"/>
    <property type="project" value="UniProtKB-SubCell"/>
</dbReference>
<comment type="subcellular location">
    <subcellularLocation>
        <location evidence="1">Cell membrane</location>
        <topology evidence="1">Multi-pass membrane protein</topology>
    </subcellularLocation>
</comment>
<proteinExistence type="predicted"/>
<evidence type="ECO:0000256" key="1">
    <source>
        <dbReference type="ARBA" id="ARBA00004651"/>
    </source>
</evidence>
<dbReference type="PANTHER" id="PTHR42718:SF9">
    <property type="entry name" value="MAJOR FACILITATOR SUPERFAMILY MULTIDRUG TRANSPORTER MFSC"/>
    <property type="match status" value="1"/>
</dbReference>
<feature type="transmembrane region" description="Helical" evidence="7">
    <location>
        <begin position="431"/>
        <end position="451"/>
    </location>
</feature>
<feature type="transmembrane region" description="Helical" evidence="7">
    <location>
        <begin position="135"/>
        <end position="155"/>
    </location>
</feature>
<feature type="region of interest" description="Disordered" evidence="6">
    <location>
        <begin position="1"/>
        <end position="38"/>
    </location>
</feature>
<evidence type="ECO:0000259" key="8">
    <source>
        <dbReference type="PROSITE" id="PS50850"/>
    </source>
</evidence>
<evidence type="ECO:0000313" key="10">
    <source>
        <dbReference type="Proteomes" id="UP001288320"/>
    </source>
</evidence>
<comment type="caution">
    <text evidence="9">The sequence shown here is derived from an EMBL/GenBank/DDBJ whole genome shotgun (WGS) entry which is preliminary data.</text>
</comment>
<feature type="transmembrane region" description="Helical" evidence="7">
    <location>
        <begin position="229"/>
        <end position="250"/>
    </location>
</feature>
<name>A0AAW9HBW0_9ACTO</name>
<feature type="transmembrane region" description="Helical" evidence="7">
    <location>
        <begin position="78"/>
        <end position="98"/>
    </location>
</feature>
<evidence type="ECO:0000256" key="2">
    <source>
        <dbReference type="ARBA" id="ARBA00022448"/>
    </source>
</evidence>
<dbReference type="InterPro" id="IPR020846">
    <property type="entry name" value="MFS_dom"/>
</dbReference>
<evidence type="ECO:0000256" key="6">
    <source>
        <dbReference type="SAM" id="MobiDB-lite"/>
    </source>
</evidence>
<dbReference type="Proteomes" id="UP001288320">
    <property type="component" value="Unassembled WGS sequence"/>
</dbReference>
<protein>
    <submittedName>
        <fullName evidence="9">MFS transporter</fullName>
    </submittedName>
</protein>
<dbReference type="Gene3D" id="1.20.1720.10">
    <property type="entry name" value="Multidrug resistance protein D"/>
    <property type="match status" value="1"/>
</dbReference>
<dbReference type="PROSITE" id="PS50850">
    <property type="entry name" value="MFS"/>
    <property type="match status" value="1"/>
</dbReference>
<feature type="transmembrane region" description="Helical" evidence="7">
    <location>
        <begin position="256"/>
        <end position="278"/>
    </location>
</feature>
<dbReference type="AlphaFoldDB" id="A0AAW9HBW0"/>
<organism evidence="9 10">
    <name type="scientific">Actinotignum timonense</name>
    <dbReference type="NCBI Taxonomy" id="1870995"/>
    <lineage>
        <taxon>Bacteria</taxon>
        <taxon>Bacillati</taxon>
        <taxon>Actinomycetota</taxon>
        <taxon>Actinomycetes</taxon>
        <taxon>Actinomycetales</taxon>
        <taxon>Actinomycetaceae</taxon>
        <taxon>Actinotignum</taxon>
    </lineage>
</organism>
<feature type="transmembrane region" description="Helical" evidence="7">
    <location>
        <begin position="42"/>
        <end position="58"/>
    </location>
</feature>
<accession>A0AAW9HBW0</accession>
<feature type="transmembrane region" description="Helical" evidence="7">
    <location>
        <begin position="162"/>
        <end position="181"/>
    </location>
</feature>
<evidence type="ECO:0000256" key="4">
    <source>
        <dbReference type="ARBA" id="ARBA00022989"/>
    </source>
</evidence>
<sequence length="484" mass="50470">MSARKAPATAGNPQQSDPKRPSPDPTTNHPHRGTTLQPGTQLGLLVTLVIAVLSYQLNTTMVTPALPDIGRSFAVSEGTLALVSSLFFLAGAVAGILLTRWSDFIGRTRMLLAVLVILLAGTLVCALAPNFPIFVAGRVLQGISGAVFQLAYMILSESVSPVVLGTMLGIISAANGGVGGLDGWLGGILTDRFGFQAIFFVIAGLTSVAIFLTVRLLTTPERPAASGKMDWWGGALLSLSLISLTYYVTIGGVRGWLAPASLLLFGVAALFFFVFCMVEHRVPSPLFALRHLASRHCWPLIAITLLSLASVFTVINFTVALFAQNSDVGYGLEAGRAALLYLTPPALIGLVAAPLSGWLAGKIGWLTVLRTGLFLSLCAIGGIWIFLDHQRVVFALIALLGITYNGMILTTVNGLGVILAPPEAPGSLPGLNGAAFGVGASLGIGLVAPLVGTWDGYRGALAVSAGIAALALLCAWVLKMRTDS</sequence>
<gene>
    <name evidence="9" type="ORF">R6G74_04095</name>
</gene>
<keyword evidence="4 7" id="KW-1133">Transmembrane helix</keyword>
<evidence type="ECO:0000256" key="3">
    <source>
        <dbReference type="ARBA" id="ARBA00022692"/>
    </source>
</evidence>